<dbReference type="Proteomes" id="UP001281761">
    <property type="component" value="Unassembled WGS sequence"/>
</dbReference>
<dbReference type="PANTHER" id="PTHR12083">
    <property type="entry name" value="BIFUNCTIONAL POLYNUCLEOTIDE PHOSPHATASE/KINASE"/>
    <property type="match status" value="1"/>
</dbReference>
<dbReference type="InterPro" id="IPR023214">
    <property type="entry name" value="HAD_sf"/>
</dbReference>
<dbReference type="InterPro" id="IPR036412">
    <property type="entry name" value="HAD-like_sf"/>
</dbReference>
<keyword evidence="1" id="KW-0808">Transferase</keyword>
<protein>
    <submittedName>
        <fullName evidence="1">Bifunctional polynucleotide phosphatase/kinase</fullName>
        <ecNumber evidence="1">2.7.1.78</ecNumber>
    </submittedName>
</protein>
<dbReference type="Gene3D" id="3.40.50.1000">
    <property type="entry name" value="HAD superfamily/HAD-like"/>
    <property type="match status" value="1"/>
</dbReference>
<dbReference type="InterPro" id="IPR006549">
    <property type="entry name" value="HAD-SF_hydro_IIIA"/>
</dbReference>
<organism evidence="1 2">
    <name type="scientific">Blattamonas nauphoetae</name>
    <dbReference type="NCBI Taxonomy" id="2049346"/>
    <lineage>
        <taxon>Eukaryota</taxon>
        <taxon>Metamonada</taxon>
        <taxon>Preaxostyla</taxon>
        <taxon>Oxymonadida</taxon>
        <taxon>Blattamonas</taxon>
    </lineage>
</organism>
<sequence>MSKKSSTGVNKSLPNGWAWRGTLMFKIEYTDTRTKLALFDFDGTLGRSKSGAKMCTGPSDFAFWHKNVQPKLTQLHTDGYRIIIVSNQGGIKTGGTTPMNVANEFDEFSKQAGIPVDKFVASTDDYYRKPATGIWEVIVELCCGGVEPNKNECFFVGDAAGRPKGAGQLDGKKDFSCSDRKFALNVGLPFHTPEEFFLGQPATKNFEIDGFDPLPLMKNTVLFPSRPDLCTPAPNPALIAPAGKEGTGQELVLMVGSPASGKSTFTQKYFVPRGYVHVNRDTLKTKEKCLKLAKEALERGDSVVIDNTNPTKEARGEFIRLALNLNRTGGKDINIRCFHFEFTFDMVKHFNFFRENMLGDEAPHVPTIALRTYFKNYEKPVETAKGGSENINEVIEVQFVPSFDNPRDQKLFYLHS</sequence>
<dbReference type="NCBIfam" id="TIGR01664">
    <property type="entry name" value="DNA-3'-Pase"/>
    <property type="match status" value="1"/>
</dbReference>
<dbReference type="Gene3D" id="3.40.50.300">
    <property type="entry name" value="P-loop containing nucleotide triphosphate hydrolases"/>
    <property type="match status" value="1"/>
</dbReference>
<dbReference type="InterPro" id="IPR006551">
    <property type="entry name" value="Polynucleotide_phosphatase"/>
</dbReference>
<dbReference type="GO" id="GO:0051734">
    <property type="term" value="F:ATP-dependent polynucleotide 5'-hydroxyl-kinase activity"/>
    <property type="evidence" value="ECO:0007669"/>
    <property type="project" value="UniProtKB-EC"/>
</dbReference>
<dbReference type="Pfam" id="PF08645">
    <property type="entry name" value="PNK3P"/>
    <property type="match status" value="1"/>
</dbReference>
<evidence type="ECO:0000313" key="2">
    <source>
        <dbReference type="Proteomes" id="UP001281761"/>
    </source>
</evidence>
<name>A0ABQ9Y6M7_9EUKA</name>
<keyword evidence="2" id="KW-1185">Reference proteome</keyword>
<dbReference type="EC" id="2.7.1.78" evidence="1"/>
<comment type="caution">
    <text evidence="1">The sequence shown here is derived from an EMBL/GenBank/DDBJ whole genome shotgun (WGS) entry which is preliminary data.</text>
</comment>
<dbReference type="SUPFAM" id="SSF56784">
    <property type="entry name" value="HAD-like"/>
    <property type="match status" value="1"/>
</dbReference>
<dbReference type="SUPFAM" id="SSF52540">
    <property type="entry name" value="P-loop containing nucleoside triphosphate hydrolases"/>
    <property type="match status" value="1"/>
</dbReference>
<accession>A0ABQ9Y6M7</accession>
<proteinExistence type="predicted"/>
<dbReference type="InterPro" id="IPR013954">
    <property type="entry name" value="PNK3P"/>
</dbReference>
<dbReference type="InterPro" id="IPR027417">
    <property type="entry name" value="P-loop_NTPase"/>
</dbReference>
<evidence type="ECO:0000313" key="1">
    <source>
        <dbReference type="EMBL" id="KAK2959373.1"/>
    </source>
</evidence>
<dbReference type="NCBIfam" id="TIGR01662">
    <property type="entry name" value="HAD-SF-IIIA"/>
    <property type="match status" value="1"/>
</dbReference>
<dbReference type="EMBL" id="JARBJD010000030">
    <property type="protein sequence ID" value="KAK2959373.1"/>
    <property type="molecule type" value="Genomic_DNA"/>
</dbReference>
<gene>
    <name evidence="1" type="ORF">BLNAU_5682</name>
</gene>
<dbReference type="PANTHER" id="PTHR12083:SF9">
    <property type="entry name" value="BIFUNCTIONAL POLYNUCLEOTIDE PHOSPHATASE_KINASE"/>
    <property type="match status" value="1"/>
</dbReference>
<reference evidence="1 2" key="1">
    <citation type="journal article" date="2022" name="bioRxiv">
        <title>Genomics of Preaxostyla Flagellates Illuminates Evolutionary Transitions and the Path Towards Mitochondrial Loss.</title>
        <authorList>
            <person name="Novak L.V.F."/>
            <person name="Treitli S.C."/>
            <person name="Pyrih J."/>
            <person name="Halakuc P."/>
            <person name="Pipaliya S.V."/>
            <person name="Vacek V."/>
            <person name="Brzon O."/>
            <person name="Soukal P."/>
            <person name="Eme L."/>
            <person name="Dacks J.B."/>
            <person name="Karnkowska A."/>
            <person name="Elias M."/>
            <person name="Hampl V."/>
        </authorList>
    </citation>
    <scope>NUCLEOTIDE SEQUENCE [LARGE SCALE GENOMIC DNA]</scope>
    <source>
        <strain evidence="1">NAU3</strain>
        <tissue evidence="1">Gut</tissue>
    </source>
</reference>